<sequence>MAAKIGSLRADLTLETARFKAGAADAQAKMASLKNSITAGSREIRKAANDMGTSITGFSRQLADLKARLDPLAAAQAQYRQEIDLARKALSLGAITGKQYGQAMVEAGQKLSKFRSDLNALKEGAGTVTALSAEMVALKARLDPASAALAAYRNETKLLREAQREGVISTEQFVTGMKGATAAYRQSSAGVIAANGAARAGMQQLQFQINDVATMWAMGAKPMQIFASQAGQVVQAISLMNNGAGKFGKFMAGPWGLAITSAVIVLSTLIPKLLETDKAMKDVEMASSGLADAQSALGEIFDLTTGKLKSQNEMLRFNAQLMALNLRSQSISEAASSKKLLSAGGVNVSTTNQALSLLGKPILSNTYNAAQANMIAGRAAQIDPLKAGGIDALNKLLKDSERLNFDGLNVTQEDFRKAIVDRISSATKGLTADQIEASLKNNALDPAFRRDAPAKKLPKAPTMATDGQQDEEIAALNREYLQAKLSVTTDAAERAEIEDQMLAEERTRRLAEIDNNKKLTDAQKIERKAIIERIYGSDAANGDITVRNDPAHLKLKQERDARQVQLDNDMLSRQAETLQSMADIEPNTRKRAELEAKALEIQQEIQRNLLDQQIANGDIADADQARSELAKQQTSQRQRLAIQNMSPGQQYVYQLRTQVSNINDAIEGIKVDGIDSLINGFADATVGVRKFGDVFKNVAQQVISDLVRIQIRKAMVGALGNIFGGGLSLGGGSSNISSAGASYDFSAFTGISLGGARADGGPTAAGLPYLVGERGPEIFLPSSSGQVIPNHELANLGGGNGLGTQNNYYGPGADLFWSQVDQRAAGVAAPMSVASGVQARSAAGADMSRQARRRIP</sequence>
<evidence type="ECO:0000313" key="2">
    <source>
        <dbReference type="Proteomes" id="UP000249082"/>
    </source>
</evidence>
<protein>
    <recommendedName>
        <fullName evidence="3">Bacteriophage tail tape measure N-terminal domain-containing protein</fullName>
    </recommendedName>
</protein>
<comment type="caution">
    <text evidence="1">The sequence shown here is derived from an EMBL/GenBank/DDBJ whole genome shotgun (WGS) entry which is preliminary data.</text>
</comment>
<dbReference type="EMBL" id="QFPX01000004">
    <property type="protein sequence ID" value="PZQ56273.1"/>
    <property type="molecule type" value="Genomic_DNA"/>
</dbReference>
<dbReference type="AlphaFoldDB" id="A0A2W5QNN7"/>
<proteinExistence type="predicted"/>
<reference evidence="1 2" key="1">
    <citation type="submission" date="2017-08" db="EMBL/GenBank/DDBJ databases">
        <title>Infants hospitalized years apart are colonized by the same room-sourced microbial strains.</title>
        <authorList>
            <person name="Brooks B."/>
            <person name="Olm M.R."/>
            <person name="Firek B.A."/>
            <person name="Baker R."/>
            <person name="Thomas B.C."/>
            <person name="Morowitz M.J."/>
            <person name="Banfield J.F."/>
        </authorList>
    </citation>
    <scope>NUCLEOTIDE SEQUENCE [LARGE SCALE GENOMIC DNA]</scope>
    <source>
        <strain evidence="1">S2_005_002_R2_33</strain>
    </source>
</reference>
<gene>
    <name evidence="1" type="ORF">DI555_06570</name>
</gene>
<name>A0A2W5QNN7_9SPHN</name>
<accession>A0A2W5QNN7</accession>
<evidence type="ECO:0008006" key="3">
    <source>
        <dbReference type="Google" id="ProtNLM"/>
    </source>
</evidence>
<dbReference type="Proteomes" id="UP000249082">
    <property type="component" value="Unassembled WGS sequence"/>
</dbReference>
<evidence type="ECO:0000313" key="1">
    <source>
        <dbReference type="EMBL" id="PZQ56273.1"/>
    </source>
</evidence>
<organism evidence="1 2">
    <name type="scientific">Novosphingobium pentaromativorans</name>
    <dbReference type="NCBI Taxonomy" id="205844"/>
    <lineage>
        <taxon>Bacteria</taxon>
        <taxon>Pseudomonadati</taxon>
        <taxon>Pseudomonadota</taxon>
        <taxon>Alphaproteobacteria</taxon>
        <taxon>Sphingomonadales</taxon>
        <taxon>Sphingomonadaceae</taxon>
        <taxon>Novosphingobium</taxon>
    </lineage>
</organism>